<name>A0A6G5QK07_CAMRE</name>
<gene>
    <name evidence="1" type="ORF">CRECT_0242</name>
</gene>
<dbReference type="KEGG" id="crx:CRECT_0242"/>
<dbReference type="RefSeq" id="WP_124850356.1">
    <property type="nucleotide sequence ID" value="NZ_CP012543.1"/>
</dbReference>
<dbReference type="AlphaFoldDB" id="A0A6G5QK07"/>
<accession>A0A6G5QK07</accession>
<evidence type="ECO:0000313" key="1">
    <source>
        <dbReference type="EMBL" id="QCD45942.1"/>
    </source>
</evidence>
<reference evidence="1 2" key="1">
    <citation type="submission" date="2016-07" db="EMBL/GenBank/DDBJ databases">
        <title>Comparative genomics of the Campylobacter concisus group.</title>
        <authorList>
            <person name="Miller W.G."/>
            <person name="Yee E."/>
            <person name="Chapman M.H."/>
            <person name="Huynh S."/>
            <person name="Bono J.L."/>
            <person name="On S.L.W."/>
            <person name="StLeger J."/>
            <person name="Foster G."/>
            <person name="Parker C.T."/>
        </authorList>
    </citation>
    <scope>NUCLEOTIDE SEQUENCE [LARGE SCALE GENOMIC DNA]</scope>
    <source>
        <strain evidence="1 2">ATCC 33238</strain>
    </source>
</reference>
<proteinExistence type="predicted"/>
<dbReference type="EMBL" id="CP012543">
    <property type="protein sequence ID" value="QCD45942.1"/>
    <property type="molecule type" value="Genomic_DNA"/>
</dbReference>
<protein>
    <submittedName>
        <fullName evidence="1">Uncharacterized protein</fullName>
    </submittedName>
</protein>
<sequence length="201" mass="22585">MKNTKILCKAAIVGGLLLGTGGLYAVEAPKISLKQSKNMMDMMVNVLSIVSTDNDTKINDIIVNRGNCPIEKYGGVDYEKAKAYADKYPENAKIATKEEQNRSFFSDKYPVFLDDHKFVLYLYTKDGNSVMAKPGVRKNDKKTEAYLDSLTDEAREIYENKLPVVKNFGERFDIELGCSFNDVLEIVISTDGGDFKYETNK</sequence>
<dbReference type="Proteomes" id="UP000502377">
    <property type="component" value="Chromosome"/>
</dbReference>
<organism evidence="1 2">
    <name type="scientific">Campylobacter rectus</name>
    <name type="common">Wolinella recta</name>
    <dbReference type="NCBI Taxonomy" id="203"/>
    <lineage>
        <taxon>Bacteria</taxon>
        <taxon>Pseudomonadati</taxon>
        <taxon>Campylobacterota</taxon>
        <taxon>Epsilonproteobacteria</taxon>
        <taxon>Campylobacterales</taxon>
        <taxon>Campylobacteraceae</taxon>
        <taxon>Campylobacter</taxon>
    </lineage>
</organism>
<evidence type="ECO:0000313" key="2">
    <source>
        <dbReference type="Proteomes" id="UP000502377"/>
    </source>
</evidence>